<organism evidence="1 2">
    <name type="scientific">Croceicoccus ponticola</name>
    <dbReference type="NCBI Taxonomy" id="2217664"/>
    <lineage>
        <taxon>Bacteria</taxon>
        <taxon>Pseudomonadati</taxon>
        <taxon>Pseudomonadota</taxon>
        <taxon>Alphaproteobacteria</taxon>
        <taxon>Sphingomonadales</taxon>
        <taxon>Erythrobacteraceae</taxon>
        <taxon>Croceicoccus</taxon>
    </lineage>
</organism>
<dbReference type="EMBL" id="RXOL01000003">
    <property type="protein sequence ID" value="RVQ67011.1"/>
    <property type="molecule type" value="Genomic_DNA"/>
</dbReference>
<dbReference type="Proteomes" id="UP000283003">
    <property type="component" value="Unassembled WGS sequence"/>
</dbReference>
<gene>
    <name evidence="1" type="ORF">EKN06_08705</name>
</gene>
<evidence type="ECO:0000313" key="1">
    <source>
        <dbReference type="EMBL" id="RVQ67011.1"/>
    </source>
</evidence>
<reference evidence="1 2" key="1">
    <citation type="submission" date="2018-12" db="EMBL/GenBank/DDBJ databases">
        <title>Croceicoccus ponticola sp. nov., a lipolytic bacterium isolated from seawater.</title>
        <authorList>
            <person name="Yoon J.-H."/>
        </authorList>
    </citation>
    <scope>NUCLEOTIDE SEQUENCE [LARGE SCALE GENOMIC DNA]</scope>
    <source>
        <strain evidence="1 2">GM-16</strain>
    </source>
</reference>
<evidence type="ECO:0000313" key="2">
    <source>
        <dbReference type="Proteomes" id="UP000283003"/>
    </source>
</evidence>
<comment type="caution">
    <text evidence="1">The sequence shown here is derived from an EMBL/GenBank/DDBJ whole genome shotgun (WGS) entry which is preliminary data.</text>
</comment>
<name>A0A437GXV9_9SPHN</name>
<protein>
    <submittedName>
        <fullName evidence="1">Uncharacterized protein</fullName>
    </submittedName>
</protein>
<dbReference type="OrthoDB" id="7433176at2"/>
<accession>A0A437GXV9</accession>
<sequence length="86" mass="9770">MQFDDLLLRFFGTTDMDAIAPAAREAGVERMRVEFGLERDPAKRFVIWALLAMNDAEPDLDIAFENEAEREAARNPLDLVISARED</sequence>
<dbReference type="AlphaFoldDB" id="A0A437GXV9"/>
<proteinExistence type="predicted"/>
<keyword evidence="2" id="KW-1185">Reference proteome</keyword>
<dbReference type="RefSeq" id="WP_127612523.1">
    <property type="nucleotide sequence ID" value="NZ_RXOL01000003.1"/>
</dbReference>